<protein>
    <submittedName>
        <fullName evidence="1">Uncharacterized protein</fullName>
    </submittedName>
</protein>
<dbReference type="Proteomes" id="UP001386972">
    <property type="component" value="Unassembled WGS sequence"/>
</dbReference>
<keyword evidence="2" id="KW-1185">Reference proteome</keyword>
<organism evidence="1 2">
    <name type="scientific">Pseudomonas shirazensis</name>
    <dbReference type="NCBI Taxonomy" id="2745494"/>
    <lineage>
        <taxon>Bacteria</taxon>
        <taxon>Pseudomonadati</taxon>
        <taxon>Pseudomonadota</taxon>
        <taxon>Gammaproteobacteria</taxon>
        <taxon>Pseudomonadales</taxon>
        <taxon>Pseudomonadaceae</taxon>
        <taxon>Pseudomonas</taxon>
    </lineage>
</organism>
<gene>
    <name evidence="1" type="ORF">WLF18_02070</name>
</gene>
<evidence type="ECO:0000313" key="2">
    <source>
        <dbReference type="Proteomes" id="UP001386972"/>
    </source>
</evidence>
<reference evidence="1 2" key="1">
    <citation type="submission" date="2024-03" db="EMBL/GenBank/DDBJ databases">
        <title>Screening, Identification and Application of a Plant Lactobacillus Strain.</title>
        <authorList>
            <person name="Li Y.L."/>
        </authorList>
    </citation>
    <scope>NUCLEOTIDE SEQUENCE [LARGE SCALE GENOMIC DNA]</scope>
    <source>
        <strain evidence="1 2">JDB</strain>
    </source>
</reference>
<proteinExistence type="predicted"/>
<sequence length="135" mass="14258">MGCLQCGAFDVDGGQHGSAALLLLLLIVLRSQRLTVQYIIRRSVATESMLANIGHQAHIAQAYVLSQDSARWLLATVAFHCFAVADTVYSATSLEPLPGVDQEAEKLEMEAALVHGVRALINGAVGMLAQAGDGV</sequence>
<comment type="caution">
    <text evidence="1">The sequence shown here is derived from an EMBL/GenBank/DDBJ whole genome shotgun (WGS) entry which is preliminary data.</text>
</comment>
<dbReference type="EMBL" id="JBBNAW010000001">
    <property type="protein sequence ID" value="MEK2607896.1"/>
    <property type="molecule type" value="Genomic_DNA"/>
</dbReference>
<name>A0ABU8ZWM8_9PSED</name>
<dbReference type="RefSeq" id="WP_340610162.1">
    <property type="nucleotide sequence ID" value="NZ_JBBNAW010000001.1"/>
</dbReference>
<evidence type="ECO:0000313" key="1">
    <source>
        <dbReference type="EMBL" id="MEK2607896.1"/>
    </source>
</evidence>
<accession>A0ABU8ZWM8</accession>